<dbReference type="Gene3D" id="2.60.120.10">
    <property type="entry name" value="Jelly Rolls"/>
    <property type="match status" value="1"/>
</dbReference>
<evidence type="ECO:0000259" key="5">
    <source>
        <dbReference type="PROSITE" id="PS51063"/>
    </source>
</evidence>
<dbReference type="EMBL" id="JBDNCH010000002">
    <property type="protein sequence ID" value="MEN9061535.1"/>
    <property type="molecule type" value="Genomic_DNA"/>
</dbReference>
<dbReference type="RefSeq" id="WP_347166600.1">
    <property type="nucleotide sequence ID" value="NZ_JBDNCH010000002.1"/>
</dbReference>
<dbReference type="PROSITE" id="PS50042">
    <property type="entry name" value="CNMP_BINDING_3"/>
    <property type="match status" value="1"/>
</dbReference>
<evidence type="ECO:0000313" key="6">
    <source>
        <dbReference type="EMBL" id="MEN9061535.1"/>
    </source>
</evidence>
<gene>
    <name evidence="6" type="ORF">ABFB10_11270</name>
</gene>
<dbReference type="AlphaFoldDB" id="A0AAW9SJA7"/>
<keyword evidence="7" id="KW-1185">Reference proteome</keyword>
<reference evidence="6 7" key="1">
    <citation type="submission" date="2024-05" db="EMBL/GenBank/DDBJ databases">
        <title>Genome sequence of Ponticoccus litoralis KCCM 90028.</title>
        <authorList>
            <person name="Kim J.M."/>
            <person name="Lee J.K."/>
            <person name="Choi B.J."/>
            <person name="Bayburt H."/>
            <person name="Baek J.H."/>
            <person name="Jeon C.O."/>
        </authorList>
    </citation>
    <scope>NUCLEOTIDE SEQUENCE [LARGE SCALE GENOMIC DNA]</scope>
    <source>
        <strain evidence="6 7">KCCM 90028</strain>
    </source>
</reference>
<dbReference type="Pfam" id="PF13545">
    <property type="entry name" value="HTH_Crp_2"/>
    <property type="match status" value="1"/>
</dbReference>
<dbReference type="InterPro" id="IPR036388">
    <property type="entry name" value="WH-like_DNA-bd_sf"/>
</dbReference>
<name>A0AAW9SJA7_9RHOB</name>
<evidence type="ECO:0000259" key="4">
    <source>
        <dbReference type="PROSITE" id="PS50042"/>
    </source>
</evidence>
<dbReference type="SUPFAM" id="SSF46785">
    <property type="entry name" value="Winged helix' DNA-binding domain"/>
    <property type="match status" value="1"/>
</dbReference>
<protein>
    <submittedName>
        <fullName evidence="6">Crp/Fnr family transcriptional regulator</fullName>
    </submittedName>
</protein>
<feature type="domain" description="HTH crp-type" evidence="5">
    <location>
        <begin position="149"/>
        <end position="223"/>
    </location>
</feature>
<dbReference type="InterPro" id="IPR018490">
    <property type="entry name" value="cNMP-bd_dom_sf"/>
</dbReference>
<dbReference type="InterPro" id="IPR000595">
    <property type="entry name" value="cNMP-bd_dom"/>
</dbReference>
<dbReference type="Pfam" id="PF00027">
    <property type="entry name" value="cNMP_binding"/>
    <property type="match status" value="1"/>
</dbReference>
<sequence>MRISCQDCPLRKLDSFQAFSASDIKITDALKHGELRVDAGMPILEEGTSSPQLYTVLQGQGVRYKTLESGRRQVLSFVFPGDFLGLQAAVMEEMDHSVESTTEMVLCVFDRKDLRRLYRDAPERAFDVTWVAAEEETMLSEALTAVGQRTAKERVAWGLMRLMQRSKASGLAKRDRAPMPFRQTDFADAMGLSLVHTNKTLSMIRRAKLATWADGWLDIHDPEGLAEMAGTPLNGTHCRPLI</sequence>
<evidence type="ECO:0000256" key="3">
    <source>
        <dbReference type="ARBA" id="ARBA00023163"/>
    </source>
</evidence>
<dbReference type="InterPro" id="IPR036390">
    <property type="entry name" value="WH_DNA-bd_sf"/>
</dbReference>
<dbReference type="GO" id="GO:0003677">
    <property type="term" value="F:DNA binding"/>
    <property type="evidence" value="ECO:0007669"/>
    <property type="project" value="UniProtKB-KW"/>
</dbReference>
<proteinExistence type="predicted"/>
<dbReference type="InterPro" id="IPR014710">
    <property type="entry name" value="RmlC-like_jellyroll"/>
</dbReference>
<comment type="caution">
    <text evidence="6">The sequence shown here is derived from an EMBL/GenBank/DDBJ whole genome shotgun (WGS) entry which is preliminary data.</text>
</comment>
<dbReference type="GO" id="GO:0006355">
    <property type="term" value="P:regulation of DNA-templated transcription"/>
    <property type="evidence" value="ECO:0007669"/>
    <property type="project" value="InterPro"/>
</dbReference>
<evidence type="ECO:0000313" key="7">
    <source>
        <dbReference type="Proteomes" id="UP001428774"/>
    </source>
</evidence>
<evidence type="ECO:0000256" key="1">
    <source>
        <dbReference type="ARBA" id="ARBA00023015"/>
    </source>
</evidence>
<organism evidence="6 7">
    <name type="scientific">Ponticoccus litoralis</name>
    <dbReference type="NCBI Taxonomy" id="422297"/>
    <lineage>
        <taxon>Bacteria</taxon>
        <taxon>Pseudomonadati</taxon>
        <taxon>Pseudomonadota</taxon>
        <taxon>Alphaproteobacteria</taxon>
        <taxon>Rhodobacterales</taxon>
        <taxon>Roseobacteraceae</taxon>
        <taxon>Ponticoccus</taxon>
    </lineage>
</organism>
<dbReference type="PROSITE" id="PS51063">
    <property type="entry name" value="HTH_CRP_2"/>
    <property type="match status" value="1"/>
</dbReference>
<accession>A0AAW9SJA7</accession>
<dbReference type="InterPro" id="IPR012318">
    <property type="entry name" value="HTH_CRP"/>
</dbReference>
<keyword evidence="3" id="KW-0804">Transcription</keyword>
<dbReference type="Proteomes" id="UP001428774">
    <property type="component" value="Unassembled WGS sequence"/>
</dbReference>
<dbReference type="CDD" id="cd00038">
    <property type="entry name" value="CAP_ED"/>
    <property type="match status" value="1"/>
</dbReference>
<evidence type="ECO:0000256" key="2">
    <source>
        <dbReference type="ARBA" id="ARBA00023125"/>
    </source>
</evidence>
<keyword evidence="2" id="KW-0238">DNA-binding</keyword>
<feature type="domain" description="Cyclic nucleotide-binding" evidence="4">
    <location>
        <begin position="25"/>
        <end position="117"/>
    </location>
</feature>
<dbReference type="SUPFAM" id="SSF51206">
    <property type="entry name" value="cAMP-binding domain-like"/>
    <property type="match status" value="1"/>
</dbReference>
<keyword evidence="1" id="KW-0805">Transcription regulation</keyword>
<dbReference type="Gene3D" id="1.10.10.10">
    <property type="entry name" value="Winged helix-like DNA-binding domain superfamily/Winged helix DNA-binding domain"/>
    <property type="match status" value="1"/>
</dbReference>